<dbReference type="OrthoDB" id="8582986at2"/>
<dbReference type="PANTHER" id="PTHR43283">
    <property type="entry name" value="BETA-LACTAMASE-RELATED"/>
    <property type="match status" value="1"/>
</dbReference>
<dbReference type="SUPFAM" id="SSF56601">
    <property type="entry name" value="beta-lactamase/transpeptidase-like"/>
    <property type="match status" value="1"/>
</dbReference>
<name>A0A147HC13_9BURK</name>
<sequence length="542" mass="57890">MRKTGKLPRAASTPLTATLALLALTLAGCGGGGGGGGGALPITAAPAPQAANSPGASPAPVSCDAQPFTAQLPAATALNARARCLELDTPYVPPPGDRLELDTAGYAKTMCSAVFITGLDIATARESLGYFVAPYAQRQRVGAPVVDRARQEVRIAIPGGPTLTARYVGSQGCITLPPGRDDVYFKPVQVRSTLGDPATLPWPMGDVLPTTPLPVGVDERRIAQAVDAAFANPEAYTSAFVVTHKGRLVGERYQSGVGIGTPLESWSMGKSVTAALMGVLIQQKTYALDQPAPIPQWQGKGDGRQGIRIADLLRMSSGLRIKAPDDPDFDPNGSYPDHLYFYTGRIDAFDYAATRPQQWPPNTVGRYRNTDPVLVNYLIRLAAEKRGEDYLSFPQRALFDRIGIRTMTIETDPYGNLLTQGYDFMSARDWARLGNLYLQDGVWNGERILPEGFVQFVSSVAPAWAADKRPIYGGFFWINGTGALAAPASAYYMLGAAGQFVVIVPSHDLVVVRIGYSKGERFATATLNQALSLLMGAVPSRP</sequence>
<protein>
    <submittedName>
        <fullName evidence="2">Beta-lactamase</fullName>
    </submittedName>
</protein>
<dbReference type="PATRIC" id="fig|433924.3.peg.39"/>
<proteinExistence type="predicted"/>
<comment type="caution">
    <text evidence="2">The sequence shown here is derived from an EMBL/GenBank/DDBJ whole genome shotgun (WGS) entry which is preliminary data.</text>
</comment>
<dbReference type="Pfam" id="PF00144">
    <property type="entry name" value="Beta-lactamase"/>
    <property type="match status" value="1"/>
</dbReference>
<accession>A0A147HC13</accession>
<dbReference type="InterPro" id="IPR012338">
    <property type="entry name" value="Beta-lactam/transpept-like"/>
</dbReference>
<reference evidence="2 3" key="1">
    <citation type="journal article" date="2016" name="Front. Microbiol.">
        <title>Genomic Resource of Rice Seed Associated Bacteria.</title>
        <authorList>
            <person name="Midha S."/>
            <person name="Bansal K."/>
            <person name="Sharma S."/>
            <person name="Kumar N."/>
            <person name="Patil P.P."/>
            <person name="Chaudhry V."/>
            <person name="Patil P.B."/>
        </authorList>
    </citation>
    <scope>NUCLEOTIDE SEQUENCE [LARGE SCALE GENOMIC DNA]</scope>
    <source>
        <strain evidence="2 3">NS331</strain>
    </source>
</reference>
<keyword evidence="3" id="KW-1185">Reference proteome</keyword>
<evidence type="ECO:0000313" key="2">
    <source>
        <dbReference type="EMBL" id="KTT27629.1"/>
    </source>
</evidence>
<dbReference type="Gene3D" id="3.40.710.10">
    <property type="entry name" value="DD-peptidase/beta-lactamase superfamily"/>
    <property type="match status" value="1"/>
</dbReference>
<dbReference type="PANTHER" id="PTHR43283:SF7">
    <property type="entry name" value="BETA-LACTAMASE-RELATED DOMAIN-CONTAINING PROTEIN"/>
    <property type="match status" value="1"/>
</dbReference>
<dbReference type="PROSITE" id="PS51257">
    <property type="entry name" value="PROKAR_LIPOPROTEIN"/>
    <property type="match status" value="1"/>
</dbReference>
<organism evidence="2 3">
    <name type="scientific">Pseudacidovorax intermedius</name>
    <dbReference type="NCBI Taxonomy" id="433924"/>
    <lineage>
        <taxon>Bacteria</taxon>
        <taxon>Pseudomonadati</taxon>
        <taxon>Pseudomonadota</taxon>
        <taxon>Betaproteobacteria</taxon>
        <taxon>Burkholderiales</taxon>
        <taxon>Comamonadaceae</taxon>
        <taxon>Pseudacidovorax</taxon>
    </lineage>
</organism>
<evidence type="ECO:0000313" key="3">
    <source>
        <dbReference type="Proteomes" id="UP000072741"/>
    </source>
</evidence>
<dbReference type="InterPro" id="IPR001466">
    <property type="entry name" value="Beta-lactam-related"/>
</dbReference>
<dbReference type="InterPro" id="IPR050789">
    <property type="entry name" value="Diverse_Enzym_Activities"/>
</dbReference>
<gene>
    <name evidence="2" type="ORF">NS331_01405</name>
</gene>
<feature type="domain" description="Beta-lactamase-related" evidence="1">
    <location>
        <begin position="236"/>
        <end position="513"/>
    </location>
</feature>
<dbReference type="EMBL" id="LDSL01000010">
    <property type="protein sequence ID" value="KTT27629.1"/>
    <property type="molecule type" value="Genomic_DNA"/>
</dbReference>
<dbReference type="Proteomes" id="UP000072741">
    <property type="component" value="Unassembled WGS sequence"/>
</dbReference>
<dbReference type="AlphaFoldDB" id="A0A147HC13"/>
<evidence type="ECO:0000259" key="1">
    <source>
        <dbReference type="Pfam" id="PF00144"/>
    </source>
</evidence>